<accession>A0ABP9DMK0</accession>
<dbReference type="PRINTS" id="PR00723">
    <property type="entry name" value="SUBTILISIN"/>
</dbReference>
<evidence type="ECO:0000256" key="3">
    <source>
        <dbReference type="ARBA" id="ARBA00022801"/>
    </source>
</evidence>
<keyword evidence="9" id="KW-1185">Reference proteome</keyword>
<dbReference type="InterPro" id="IPR000209">
    <property type="entry name" value="Peptidase_S8/S53_dom"/>
</dbReference>
<evidence type="ECO:0000256" key="1">
    <source>
        <dbReference type="ARBA" id="ARBA00011073"/>
    </source>
</evidence>
<dbReference type="Gene3D" id="3.40.50.200">
    <property type="entry name" value="Peptidase S8/S53 domain"/>
    <property type="match status" value="1"/>
</dbReference>
<comment type="similarity">
    <text evidence="1 5">Belongs to the peptidase S8 family.</text>
</comment>
<feature type="signal peptide" evidence="6">
    <location>
        <begin position="1"/>
        <end position="27"/>
    </location>
</feature>
<sequence length="826" mass="85360">MQINRRILLRTALAGAVALAFADSAMAARLDPALAQKLPALAPTQGVEVIVSFEGKGPPTAAQLQALQALGLDGIRMQSLPIVGTVATPAQIQALLQRSDVRSVWFNAPLQYENREATALTGVDRTRTDAQLRRNGLPYSGKGIGVLVNDSGVDATHPDLQFGTHVVQNVAAQANLRNLTGIGPVTRLENMPNSDIGGGHGTHVAGIIGATGAASDPAGAFEGVAPGAGIIGYGSGAALFILDTVGGFDYALTHQFTYNIRVVSNSFGNRSDTGTDFDPDDPTNIATKALADRGVIVVFSAGNSGSGEATITGNFKKAPWVVTVGAGDKQGRLAGFSSRGEAGRGGEVVVDGETLTWVDRPTVTGPGVDIYSARASTADPTYHAGIDEEIAEIGENNALSYTKLSGTSMSAPHLSGVVAMMLEANPSMSWREVKRVLQDTATNIPGVEPWEAGAGYVNTLAAVRASLGAGGYGATVNQNRTFNANALLSVGSSKDYTLNFSPVGPTDTVQFEVGADVAVINARANVGTNTVAIRLTDPNGTSYGSSIALPVLGQNIAVSAPGVAGTWSMTIRGIGSVSGTAVDPLKVTNGYGLPGAVNVNVKQVTTDGYTGLGDVAGHPARGFIEYAVANRLVDGDANGRFYPDRKLSRGELAQYLVMGNAVRQALPYNAGPSFSDIGTSSALYPFAESVVATGAPLRNLGYRDAGVMGLVNGAFRPTDSVTRVSLAYSLVQGLGLQSEAQAFNGTLTVLAGDKRIPIEDAASIAAPLRGYVQLALDQGLINARFDVTQGPYDLQPTLRAWFDPNVAVTRAAFAAAASRTLGVYGP</sequence>
<dbReference type="InterPro" id="IPR001119">
    <property type="entry name" value="SLH_dom"/>
</dbReference>
<feature type="domain" description="SLH" evidence="7">
    <location>
        <begin position="607"/>
        <end position="670"/>
    </location>
</feature>
<evidence type="ECO:0000313" key="8">
    <source>
        <dbReference type="EMBL" id="GAA4853128.1"/>
    </source>
</evidence>
<name>A0ABP9DMK0_9GAMM</name>
<keyword evidence="3 5" id="KW-0378">Hydrolase</keyword>
<protein>
    <recommendedName>
        <fullName evidence="7">SLH domain-containing protein</fullName>
    </recommendedName>
</protein>
<proteinExistence type="inferred from homology"/>
<dbReference type="PROSITE" id="PS51272">
    <property type="entry name" value="SLH"/>
    <property type="match status" value="2"/>
</dbReference>
<keyword evidence="6" id="KW-0732">Signal</keyword>
<reference evidence="9" key="1">
    <citation type="journal article" date="2019" name="Int. J. Syst. Evol. Microbiol.">
        <title>The Global Catalogue of Microorganisms (GCM) 10K type strain sequencing project: providing services to taxonomists for standard genome sequencing and annotation.</title>
        <authorList>
            <consortium name="The Broad Institute Genomics Platform"/>
            <consortium name="The Broad Institute Genome Sequencing Center for Infectious Disease"/>
            <person name="Wu L."/>
            <person name="Ma J."/>
        </authorList>
    </citation>
    <scope>NUCLEOTIDE SEQUENCE [LARGE SCALE GENOMIC DNA]</scope>
    <source>
        <strain evidence="9">JCM 18392</strain>
    </source>
</reference>
<dbReference type="Pfam" id="PF00082">
    <property type="entry name" value="Peptidase_S8"/>
    <property type="match status" value="1"/>
</dbReference>
<feature type="chain" id="PRO_5045081043" description="SLH domain-containing protein" evidence="6">
    <location>
        <begin position="28"/>
        <end position="826"/>
    </location>
</feature>
<dbReference type="EMBL" id="BAABJY010000001">
    <property type="protein sequence ID" value="GAA4853128.1"/>
    <property type="molecule type" value="Genomic_DNA"/>
</dbReference>
<dbReference type="InterPro" id="IPR006311">
    <property type="entry name" value="TAT_signal"/>
</dbReference>
<comment type="caution">
    <text evidence="8">The sequence shown here is derived from an EMBL/GenBank/DDBJ whole genome shotgun (WGS) entry which is preliminary data.</text>
</comment>
<dbReference type="Pfam" id="PF00395">
    <property type="entry name" value="SLH"/>
    <property type="match status" value="1"/>
</dbReference>
<gene>
    <name evidence="8" type="ORF">GCM10023332_00160</name>
</gene>
<dbReference type="InterPro" id="IPR015500">
    <property type="entry name" value="Peptidase_S8_subtilisin-rel"/>
</dbReference>
<keyword evidence="4 5" id="KW-0720">Serine protease</keyword>
<dbReference type="InterPro" id="IPR022398">
    <property type="entry name" value="Peptidase_S8_His-AS"/>
</dbReference>
<evidence type="ECO:0000256" key="4">
    <source>
        <dbReference type="ARBA" id="ARBA00022825"/>
    </source>
</evidence>
<dbReference type="PANTHER" id="PTHR43806:SF11">
    <property type="entry name" value="CEREVISIN-RELATED"/>
    <property type="match status" value="1"/>
</dbReference>
<dbReference type="RefSeq" id="WP_345293469.1">
    <property type="nucleotide sequence ID" value="NZ_BAABJY010000001.1"/>
</dbReference>
<dbReference type="PANTHER" id="PTHR43806">
    <property type="entry name" value="PEPTIDASE S8"/>
    <property type="match status" value="1"/>
</dbReference>
<dbReference type="SUPFAM" id="SSF52743">
    <property type="entry name" value="Subtilisin-like"/>
    <property type="match status" value="1"/>
</dbReference>
<dbReference type="PROSITE" id="PS51892">
    <property type="entry name" value="SUBTILASE"/>
    <property type="match status" value="1"/>
</dbReference>
<evidence type="ECO:0000256" key="6">
    <source>
        <dbReference type="SAM" id="SignalP"/>
    </source>
</evidence>
<dbReference type="InterPro" id="IPR036852">
    <property type="entry name" value="Peptidase_S8/S53_dom_sf"/>
</dbReference>
<feature type="active site" description="Charge relay system" evidence="5">
    <location>
        <position position="408"/>
    </location>
</feature>
<evidence type="ECO:0000256" key="2">
    <source>
        <dbReference type="ARBA" id="ARBA00022670"/>
    </source>
</evidence>
<dbReference type="Proteomes" id="UP001501323">
    <property type="component" value="Unassembled WGS sequence"/>
</dbReference>
<evidence type="ECO:0000259" key="7">
    <source>
        <dbReference type="PROSITE" id="PS51272"/>
    </source>
</evidence>
<dbReference type="InterPro" id="IPR050131">
    <property type="entry name" value="Peptidase_S8_subtilisin-like"/>
</dbReference>
<feature type="domain" description="SLH" evidence="7">
    <location>
        <begin position="755"/>
        <end position="826"/>
    </location>
</feature>
<feature type="active site" description="Charge relay system" evidence="5">
    <location>
        <position position="150"/>
    </location>
</feature>
<evidence type="ECO:0000256" key="5">
    <source>
        <dbReference type="PROSITE-ProRule" id="PRU01240"/>
    </source>
</evidence>
<dbReference type="PROSITE" id="PS00137">
    <property type="entry name" value="SUBTILASE_HIS"/>
    <property type="match status" value="1"/>
</dbReference>
<evidence type="ECO:0000313" key="9">
    <source>
        <dbReference type="Proteomes" id="UP001501323"/>
    </source>
</evidence>
<organism evidence="8 9">
    <name type="scientific">Luteimonas vadosa</name>
    <dbReference type="NCBI Taxonomy" id="1165507"/>
    <lineage>
        <taxon>Bacteria</taxon>
        <taxon>Pseudomonadati</taxon>
        <taxon>Pseudomonadota</taxon>
        <taxon>Gammaproteobacteria</taxon>
        <taxon>Lysobacterales</taxon>
        <taxon>Lysobacteraceae</taxon>
        <taxon>Luteimonas</taxon>
    </lineage>
</organism>
<keyword evidence="2 5" id="KW-0645">Protease</keyword>
<feature type="active site" description="Charge relay system" evidence="5">
    <location>
        <position position="200"/>
    </location>
</feature>
<dbReference type="PROSITE" id="PS51318">
    <property type="entry name" value="TAT"/>
    <property type="match status" value="1"/>
</dbReference>